<sequence>MKWSTEPHPRQRGGVLISLVIVSEVLRGYFGPDAIAPLEAHRQDARITSSKLLPRMLELKQKSLSYRATPL</sequence>
<dbReference type="Proteomes" id="UP000464178">
    <property type="component" value="Chromosome"/>
</dbReference>
<organism evidence="1 2">
    <name type="scientific">Gemmata massiliana</name>
    <dbReference type="NCBI Taxonomy" id="1210884"/>
    <lineage>
        <taxon>Bacteria</taxon>
        <taxon>Pseudomonadati</taxon>
        <taxon>Planctomycetota</taxon>
        <taxon>Planctomycetia</taxon>
        <taxon>Gemmatales</taxon>
        <taxon>Gemmataceae</taxon>
        <taxon>Gemmata</taxon>
    </lineage>
</organism>
<dbReference type="AlphaFoldDB" id="A0A6P2D0I9"/>
<protein>
    <submittedName>
        <fullName evidence="1">Uncharacterized protein</fullName>
    </submittedName>
</protein>
<reference evidence="1 2" key="1">
    <citation type="submission" date="2019-05" db="EMBL/GenBank/DDBJ databases">
        <authorList>
            <consortium name="Science for Life Laboratories"/>
        </authorList>
    </citation>
    <scope>NUCLEOTIDE SEQUENCE [LARGE SCALE GENOMIC DNA]</scope>
    <source>
        <strain evidence="1">Soil9</strain>
    </source>
</reference>
<name>A0A6P2D0I9_9BACT</name>
<dbReference type="KEGG" id="gms:SOIL9_33670"/>
<proteinExistence type="predicted"/>
<gene>
    <name evidence="1" type="ORF">SOIL9_33670</name>
</gene>
<evidence type="ECO:0000313" key="2">
    <source>
        <dbReference type="Proteomes" id="UP000464178"/>
    </source>
</evidence>
<accession>A0A6P2D0I9</accession>
<keyword evidence="2" id="KW-1185">Reference proteome</keyword>
<evidence type="ECO:0000313" key="1">
    <source>
        <dbReference type="EMBL" id="VTR94347.1"/>
    </source>
</evidence>
<dbReference type="EMBL" id="LR593886">
    <property type="protein sequence ID" value="VTR94347.1"/>
    <property type="molecule type" value="Genomic_DNA"/>
</dbReference>